<dbReference type="Proteomes" id="UP001165063">
    <property type="component" value="Unassembled WGS sequence"/>
</dbReference>
<organism evidence="1 2">
    <name type="scientific">Ambrosiozyma monospora</name>
    <name type="common">Yeast</name>
    <name type="synonym">Endomycopsis monosporus</name>
    <dbReference type="NCBI Taxonomy" id="43982"/>
    <lineage>
        <taxon>Eukaryota</taxon>
        <taxon>Fungi</taxon>
        <taxon>Dikarya</taxon>
        <taxon>Ascomycota</taxon>
        <taxon>Saccharomycotina</taxon>
        <taxon>Pichiomycetes</taxon>
        <taxon>Pichiales</taxon>
        <taxon>Pichiaceae</taxon>
        <taxon>Ambrosiozyma</taxon>
    </lineage>
</organism>
<dbReference type="InterPro" id="IPR032675">
    <property type="entry name" value="LRR_dom_sf"/>
</dbReference>
<keyword evidence="2" id="KW-1185">Reference proteome</keyword>
<dbReference type="Gene3D" id="3.80.10.10">
    <property type="entry name" value="Ribonuclease Inhibitor"/>
    <property type="match status" value="1"/>
</dbReference>
<protein>
    <submittedName>
        <fullName evidence="1">Unnamed protein product</fullName>
    </submittedName>
</protein>
<sequence length="555" mass="63322">MNNFTETLQFTNFKSILSDFPSELFFAVWVEVVKQHLHLRELIQLTANEDETAAQASTQSLKEQSHYKSNSYFTFDKLVVLLLKEVSINMYEVGDSISIKFKGIEGSIKERDTVMDDLISLTRRHNVQFSKLSMNIPSGYTLNYGIIDIICMSKEIQLSSHDPKDVLAKCHPEVLPHITDVRLDPIAFSTGEEELRSVNLLTNIKALHISGYLDPNSARPFIVFCQFALLCKTVDYVTVDLEYVYEGIIPPQLVKVLDKIVNSKNACTEVRITGGNHLVDPSFSFDSLRKQCTSFEHTITHIATRNTNRSKRQTLELNDFSHLKTLMLPHFMDDEPPLNPELFINSQSLEKLSVEVITLSDASSFFKGLPCLRTLTLRSCQFDTHFDFTVSSSLTRLEIFTSKFAPNVTISLPKMLRLFFIFSEDTSQLPKIDNFNDLQFLKTITLHSTQSPFPSDFLHSLPQCLDSISVTLGDLENWDNVDFTYLTQLNQFALRTYLTQDTFDLNKLPPNVHSISINMENMELINTLPSKLESLNIALNTPNYHRILNGITSKW</sequence>
<gene>
    <name evidence="1" type="ORF">Amon01_000586000</name>
</gene>
<evidence type="ECO:0000313" key="2">
    <source>
        <dbReference type="Proteomes" id="UP001165063"/>
    </source>
</evidence>
<evidence type="ECO:0000313" key="1">
    <source>
        <dbReference type="EMBL" id="GMG40061.1"/>
    </source>
</evidence>
<reference evidence="1" key="1">
    <citation type="submission" date="2023-04" db="EMBL/GenBank/DDBJ databases">
        <title>Ambrosiozyma monospora NBRC 1965.</title>
        <authorList>
            <person name="Ichikawa N."/>
            <person name="Sato H."/>
            <person name="Tonouchi N."/>
        </authorList>
    </citation>
    <scope>NUCLEOTIDE SEQUENCE</scope>
    <source>
        <strain evidence="1">NBRC 1965</strain>
    </source>
</reference>
<comment type="caution">
    <text evidence="1">The sequence shown here is derived from an EMBL/GenBank/DDBJ whole genome shotgun (WGS) entry which is preliminary data.</text>
</comment>
<accession>A0A9W7DH87</accession>
<dbReference type="EMBL" id="BSXU01003419">
    <property type="protein sequence ID" value="GMG40061.1"/>
    <property type="molecule type" value="Genomic_DNA"/>
</dbReference>
<proteinExistence type="predicted"/>
<name>A0A9W7DH87_AMBMO</name>
<dbReference type="AlphaFoldDB" id="A0A9W7DH87"/>